<feature type="compositionally biased region" description="Gly residues" evidence="1">
    <location>
        <begin position="19"/>
        <end position="29"/>
    </location>
</feature>
<dbReference type="Proteomes" id="UP000176204">
    <property type="component" value="Chromosome I"/>
</dbReference>
<dbReference type="EMBL" id="LT629973">
    <property type="protein sequence ID" value="SEH99686.1"/>
    <property type="molecule type" value="Genomic_DNA"/>
</dbReference>
<keyword evidence="3" id="KW-1185">Reference proteome</keyword>
<feature type="region of interest" description="Disordered" evidence="1">
    <location>
        <begin position="1"/>
        <end position="35"/>
    </location>
</feature>
<accession>A0A1H6MKF0</accession>
<dbReference type="STRING" id="1679444.PYTT_2420"/>
<dbReference type="RefSeq" id="WP_067777580.1">
    <property type="nucleotide sequence ID" value="NZ_LIGX01000040.1"/>
</dbReference>
<sequence>MDPQNNDENKGGAPLLNGNGAGGAGGGGSAAWVNADGSFVDGWHNQFGEEYAGLGKFKSAADLAKSYRHLESKQPHVPGEGATPEEVARWRGLAGVPENADGYGLKKPDNLPAGVEWNDEQVKVLADVAHQHHVPKAALQAMLDKQVELERVAAEKQVAEQAAEQEKRVNELKGSWGNEFAAKMQSAGQAWSQMAGRLGLDENSDEAMALRNNTAFVKIMHHVAQFMQDDGRKSIGTPGSQGGGAIGKERAMRIITDESDPLHDDYIKGEPGVTALVRAGLVS</sequence>
<protein>
    <submittedName>
        <fullName evidence="2">Uncharacterized protein</fullName>
    </submittedName>
</protein>
<name>A0A1H6MKF0_9BACT</name>
<reference evidence="3" key="1">
    <citation type="submission" date="2016-09" db="EMBL/GenBank/DDBJ databases">
        <authorList>
            <person name="Koehorst J."/>
        </authorList>
    </citation>
    <scope>NUCLEOTIDE SEQUENCE [LARGE SCALE GENOMIC DNA]</scope>
</reference>
<dbReference type="OrthoDB" id="185112at2"/>
<evidence type="ECO:0000313" key="2">
    <source>
        <dbReference type="EMBL" id="SEH99686.1"/>
    </source>
</evidence>
<dbReference type="KEGG" id="agl:PYTT_2420"/>
<evidence type="ECO:0000256" key="1">
    <source>
        <dbReference type="SAM" id="MobiDB-lite"/>
    </source>
</evidence>
<dbReference type="AlphaFoldDB" id="A0A1H6MKF0"/>
<organism evidence="2 3">
    <name type="scientific">Akkermansia glycaniphila</name>
    <dbReference type="NCBI Taxonomy" id="1679444"/>
    <lineage>
        <taxon>Bacteria</taxon>
        <taxon>Pseudomonadati</taxon>
        <taxon>Verrucomicrobiota</taxon>
        <taxon>Verrucomicrobiia</taxon>
        <taxon>Verrucomicrobiales</taxon>
        <taxon>Akkermansiaceae</taxon>
        <taxon>Akkermansia</taxon>
    </lineage>
</organism>
<gene>
    <name evidence="2" type="ORF">PYTT_2420</name>
</gene>
<proteinExistence type="predicted"/>
<evidence type="ECO:0000313" key="3">
    <source>
        <dbReference type="Proteomes" id="UP000176204"/>
    </source>
</evidence>